<reference evidence="6 7" key="1">
    <citation type="journal article" date="2022" name="IScience">
        <title>An ultrasensitive nanofiber-based assay for enzymatic hydrolysis and deep-sea microbial degradation of cellulose.</title>
        <authorList>
            <person name="Tsudome M."/>
            <person name="Tachioka M."/>
            <person name="Miyazaki M."/>
            <person name="Uchimura K."/>
            <person name="Tsuda M."/>
            <person name="Takaki Y."/>
            <person name="Deguchi S."/>
        </authorList>
    </citation>
    <scope>NUCLEOTIDE SEQUENCE [LARGE SCALE GENOMIC DNA]</scope>
    <source>
        <strain evidence="6 7">GE09</strain>
    </source>
</reference>
<dbReference type="EC" id="2.1.1.177" evidence="5"/>
<dbReference type="KEGG" id="marq:MARGE09_P2805"/>
<dbReference type="Gene3D" id="3.40.1280.10">
    <property type="match status" value="1"/>
</dbReference>
<dbReference type="PANTHER" id="PTHR33603:SF1">
    <property type="entry name" value="RIBOSOMAL RNA LARGE SUBUNIT METHYLTRANSFERASE H"/>
    <property type="match status" value="1"/>
</dbReference>
<keyword evidence="7" id="KW-1185">Reference proteome</keyword>
<evidence type="ECO:0000256" key="4">
    <source>
        <dbReference type="ARBA" id="ARBA00038303"/>
    </source>
</evidence>
<comment type="subcellular location">
    <subcellularLocation>
        <location evidence="5">Cytoplasm</location>
    </subcellularLocation>
</comment>
<feature type="binding site" evidence="5">
    <location>
        <position position="62"/>
    </location>
    <ligand>
        <name>S-adenosyl-L-methionine</name>
        <dbReference type="ChEBI" id="CHEBI:59789"/>
    </ligand>
</feature>
<protein>
    <recommendedName>
        <fullName evidence="5">Ribosomal RNA large subunit methyltransferase H</fullName>
        <ecNumber evidence="5">2.1.1.177</ecNumber>
    </recommendedName>
    <alternativeName>
        <fullName evidence="5">23S rRNA (pseudouridine1915-N3)-methyltransferase</fullName>
    </alternativeName>
    <alternativeName>
        <fullName evidence="5">23S rRNA m3Psi1915 methyltransferase</fullName>
    </alternativeName>
    <alternativeName>
        <fullName evidence="5">rRNA (pseudouridine-N3-)-methyltransferase RlmH</fullName>
    </alternativeName>
</protein>
<dbReference type="GO" id="GO:0070038">
    <property type="term" value="F:rRNA (pseudouridine-N3-)-methyltransferase activity"/>
    <property type="evidence" value="ECO:0007669"/>
    <property type="project" value="UniProtKB-UniRule"/>
</dbReference>
<keyword evidence="5" id="KW-0963">Cytoplasm</keyword>
<comment type="subunit">
    <text evidence="5">Homodimer.</text>
</comment>
<dbReference type="InterPro" id="IPR029026">
    <property type="entry name" value="tRNA_m1G_MTases_N"/>
</dbReference>
<comment type="similarity">
    <text evidence="4 5">Belongs to the RNA methyltransferase RlmH family.</text>
</comment>
<dbReference type="NCBIfam" id="NF000986">
    <property type="entry name" value="PRK00103.1-4"/>
    <property type="match status" value="1"/>
</dbReference>
<evidence type="ECO:0000313" key="7">
    <source>
        <dbReference type="Proteomes" id="UP001320119"/>
    </source>
</evidence>
<feature type="binding site" evidence="5">
    <location>
        <position position="93"/>
    </location>
    <ligand>
        <name>S-adenosyl-L-methionine</name>
        <dbReference type="ChEBI" id="CHEBI:59789"/>
    </ligand>
</feature>
<proteinExistence type="inferred from homology"/>
<organism evidence="6 7">
    <name type="scientific">Marinagarivorans cellulosilyticus</name>
    <dbReference type="NCBI Taxonomy" id="2721545"/>
    <lineage>
        <taxon>Bacteria</taxon>
        <taxon>Pseudomonadati</taxon>
        <taxon>Pseudomonadota</taxon>
        <taxon>Gammaproteobacteria</taxon>
        <taxon>Cellvibrionales</taxon>
        <taxon>Cellvibrionaceae</taxon>
        <taxon>Marinagarivorans</taxon>
    </lineage>
</organism>
<dbReference type="CDD" id="cd18081">
    <property type="entry name" value="RlmH-like"/>
    <property type="match status" value="1"/>
</dbReference>
<evidence type="ECO:0000256" key="3">
    <source>
        <dbReference type="ARBA" id="ARBA00022691"/>
    </source>
</evidence>
<evidence type="ECO:0000256" key="5">
    <source>
        <dbReference type="HAMAP-Rule" id="MF_00658"/>
    </source>
</evidence>
<sequence length="144" mass="16015">MPDWVQKGYSEYGKRLPKELSPTLIELNPGHRAKNASIQAAIASEGQAILQAIPATDWVVALDVQGKPWSTEALAGHLENWRMDGRNISFVIGGPDGLADDILERANAKWSLSNLTLPHPLVRVVFIEQLYRAWTVLNGHPYHK</sequence>
<dbReference type="Proteomes" id="UP001320119">
    <property type="component" value="Chromosome"/>
</dbReference>
<dbReference type="Pfam" id="PF02590">
    <property type="entry name" value="SPOUT_MTase"/>
    <property type="match status" value="1"/>
</dbReference>
<dbReference type="NCBIfam" id="TIGR00246">
    <property type="entry name" value="tRNA_RlmH_YbeA"/>
    <property type="match status" value="1"/>
</dbReference>
<name>A0AAN1WJ94_9GAMM</name>
<feature type="binding site" evidence="5">
    <location>
        <begin position="112"/>
        <end position="117"/>
    </location>
    <ligand>
        <name>S-adenosyl-L-methionine</name>
        <dbReference type="ChEBI" id="CHEBI:59789"/>
    </ligand>
</feature>
<comment type="catalytic activity">
    <reaction evidence="5">
        <text>pseudouridine(1915) in 23S rRNA + S-adenosyl-L-methionine = N(3)-methylpseudouridine(1915) in 23S rRNA + S-adenosyl-L-homocysteine + H(+)</text>
        <dbReference type="Rhea" id="RHEA:42752"/>
        <dbReference type="Rhea" id="RHEA-COMP:10221"/>
        <dbReference type="Rhea" id="RHEA-COMP:10222"/>
        <dbReference type="ChEBI" id="CHEBI:15378"/>
        <dbReference type="ChEBI" id="CHEBI:57856"/>
        <dbReference type="ChEBI" id="CHEBI:59789"/>
        <dbReference type="ChEBI" id="CHEBI:65314"/>
        <dbReference type="ChEBI" id="CHEBI:74486"/>
        <dbReference type="EC" id="2.1.1.177"/>
    </reaction>
</comment>
<dbReference type="AlphaFoldDB" id="A0AAN1WJ94"/>
<dbReference type="PIRSF" id="PIRSF004505">
    <property type="entry name" value="MT_bac"/>
    <property type="match status" value="1"/>
</dbReference>
<keyword evidence="5" id="KW-0698">rRNA processing</keyword>
<keyword evidence="1 5" id="KW-0489">Methyltransferase</keyword>
<keyword evidence="2 5" id="KW-0808">Transferase</keyword>
<evidence type="ECO:0000256" key="2">
    <source>
        <dbReference type="ARBA" id="ARBA00022679"/>
    </source>
</evidence>
<comment type="function">
    <text evidence="5">Specifically methylates the pseudouridine at position 1915 (m3Psi1915) in 23S rRNA.</text>
</comment>
<dbReference type="SUPFAM" id="SSF75217">
    <property type="entry name" value="alpha/beta knot"/>
    <property type="match status" value="1"/>
</dbReference>
<keyword evidence="3 5" id="KW-0949">S-adenosyl-L-methionine</keyword>
<gene>
    <name evidence="5" type="primary">rlmH</name>
    <name evidence="6" type="ORF">MARGE09_P2805</name>
</gene>
<evidence type="ECO:0000313" key="6">
    <source>
        <dbReference type="EMBL" id="BCD98604.1"/>
    </source>
</evidence>
<dbReference type="PANTHER" id="PTHR33603">
    <property type="entry name" value="METHYLTRANSFERASE"/>
    <property type="match status" value="1"/>
</dbReference>
<accession>A0AAN1WJ94</accession>
<dbReference type="HAMAP" id="MF_00658">
    <property type="entry name" value="23SrRNA_methyltr_H"/>
    <property type="match status" value="1"/>
</dbReference>
<dbReference type="InterPro" id="IPR029028">
    <property type="entry name" value="Alpha/beta_knot_MTases"/>
</dbReference>
<dbReference type="InterPro" id="IPR003742">
    <property type="entry name" value="RlmH-like"/>
</dbReference>
<dbReference type="EMBL" id="AP023086">
    <property type="protein sequence ID" value="BCD98604.1"/>
    <property type="molecule type" value="Genomic_DNA"/>
</dbReference>
<dbReference type="GO" id="GO:0005737">
    <property type="term" value="C:cytoplasm"/>
    <property type="evidence" value="ECO:0007669"/>
    <property type="project" value="UniProtKB-SubCell"/>
</dbReference>
<evidence type="ECO:0000256" key="1">
    <source>
        <dbReference type="ARBA" id="ARBA00022603"/>
    </source>
</evidence>